<evidence type="ECO:0000313" key="5">
    <source>
        <dbReference type="EMBL" id="GAA3772977.1"/>
    </source>
</evidence>
<name>A0ABP7GST4_9FLAO</name>
<dbReference type="SMART" id="SM00342">
    <property type="entry name" value="HTH_ARAC"/>
    <property type="match status" value="1"/>
</dbReference>
<evidence type="ECO:0000256" key="2">
    <source>
        <dbReference type="ARBA" id="ARBA00023125"/>
    </source>
</evidence>
<reference evidence="6" key="1">
    <citation type="journal article" date="2019" name="Int. J. Syst. Evol. Microbiol.">
        <title>The Global Catalogue of Microorganisms (GCM) 10K type strain sequencing project: providing services to taxonomists for standard genome sequencing and annotation.</title>
        <authorList>
            <consortium name="The Broad Institute Genomics Platform"/>
            <consortium name="The Broad Institute Genome Sequencing Center for Infectious Disease"/>
            <person name="Wu L."/>
            <person name="Ma J."/>
        </authorList>
    </citation>
    <scope>NUCLEOTIDE SEQUENCE [LARGE SCALE GENOMIC DNA]</scope>
    <source>
        <strain evidence="6">JCM 17337</strain>
    </source>
</reference>
<organism evidence="5 6">
    <name type="scientific">Flavobacterium ginsengiterrae</name>
    <dbReference type="NCBI Taxonomy" id="871695"/>
    <lineage>
        <taxon>Bacteria</taxon>
        <taxon>Pseudomonadati</taxon>
        <taxon>Bacteroidota</taxon>
        <taxon>Flavobacteriia</taxon>
        <taxon>Flavobacteriales</taxon>
        <taxon>Flavobacteriaceae</taxon>
        <taxon>Flavobacterium</taxon>
    </lineage>
</organism>
<accession>A0ABP7GST4</accession>
<dbReference type="PANTHER" id="PTHR43280:SF32">
    <property type="entry name" value="TRANSCRIPTIONAL REGULATORY PROTEIN"/>
    <property type="match status" value="1"/>
</dbReference>
<keyword evidence="3" id="KW-0804">Transcription</keyword>
<evidence type="ECO:0000256" key="3">
    <source>
        <dbReference type="ARBA" id="ARBA00023163"/>
    </source>
</evidence>
<dbReference type="InterPro" id="IPR018060">
    <property type="entry name" value="HTH_AraC"/>
</dbReference>
<dbReference type="PANTHER" id="PTHR43280">
    <property type="entry name" value="ARAC-FAMILY TRANSCRIPTIONAL REGULATOR"/>
    <property type="match status" value="1"/>
</dbReference>
<evidence type="ECO:0000256" key="1">
    <source>
        <dbReference type="ARBA" id="ARBA00023015"/>
    </source>
</evidence>
<comment type="caution">
    <text evidence="5">The sequence shown here is derived from an EMBL/GenBank/DDBJ whole genome shotgun (WGS) entry which is preliminary data.</text>
</comment>
<dbReference type="Gene3D" id="1.10.10.60">
    <property type="entry name" value="Homeodomain-like"/>
    <property type="match status" value="1"/>
</dbReference>
<dbReference type="SUPFAM" id="SSF46689">
    <property type="entry name" value="Homeodomain-like"/>
    <property type="match status" value="1"/>
</dbReference>
<dbReference type="Proteomes" id="UP001500748">
    <property type="component" value="Unassembled WGS sequence"/>
</dbReference>
<keyword evidence="2" id="KW-0238">DNA-binding</keyword>
<dbReference type="Pfam" id="PF12833">
    <property type="entry name" value="HTH_18"/>
    <property type="match status" value="1"/>
</dbReference>
<feature type="domain" description="HTH araC/xylS-type" evidence="4">
    <location>
        <begin position="189"/>
        <end position="287"/>
    </location>
</feature>
<keyword evidence="1" id="KW-0805">Transcription regulation</keyword>
<dbReference type="PROSITE" id="PS01124">
    <property type="entry name" value="HTH_ARAC_FAMILY_2"/>
    <property type="match status" value="1"/>
</dbReference>
<gene>
    <name evidence="5" type="ORF">GCM10022423_29230</name>
</gene>
<dbReference type="RefSeq" id="WP_345145377.1">
    <property type="nucleotide sequence ID" value="NZ_BAABDU010000004.1"/>
</dbReference>
<dbReference type="EMBL" id="BAABDU010000004">
    <property type="protein sequence ID" value="GAA3772977.1"/>
    <property type="molecule type" value="Genomic_DNA"/>
</dbReference>
<evidence type="ECO:0000313" key="6">
    <source>
        <dbReference type="Proteomes" id="UP001500748"/>
    </source>
</evidence>
<sequence>MLKNLINTKLQNLPIDGFDIHLIKKYEKVTNSVDEFKSENLAFLLIRSGGFKLKLEDVIQDLSARDLIIIPKDSDCNILEIHDKLQIYLVTFSSEFTVKNCLKKELIDSFYFFIRKETMKASLNENEYSVLSLIYRLVYYVNVNANREGYESELHRISLNLFLYELKVIYTKYVGNSMPKFTRKENIVMEFLTILSIHYKKQHHVQFYAGALFITPIYLNRVVKEITGKSVKILIIEALISEAKILLEDGQLSLVEISEELGFESLSIFRIFFKKYTSLSLSDYRSNSFEKFKGS</sequence>
<protein>
    <recommendedName>
        <fullName evidence="4">HTH araC/xylS-type domain-containing protein</fullName>
    </recommendedName>
</protein>
<evidence type="ECO:0000259" key="4">
    <source>
        <dbReference type="PROSITE" id="PS01124"/>
    </source>
</evidence>
<proteinExistence type="predicted"/>
<keyword evidence="6" id="KW-1185">Reference proteome</keyword>
<dbReference type="InterPro" id="IPR009057">
    <property type="entry name" value="Homeodomain-like_sf"/>
</dbReference>